<dbReference type="PIRSF" id="PIRSF003128">
    <property type="entry name" value="RecN"/>
    <property type="match status" value="1"/>
</dbReference>
<proteinExistence type="inferred from homology"/>
<gene>
    <name evidence="11" type="ordered locus">Clocel_1941</name>
</gene>
<dbReference type="PANTHER" id="PTHR11059:SF0">
    <property type="entry name" value="DNA REPAIR PROTEIN RECN"/>
    <property type="match status" value="1"/>
</dbReference>
<dbReference type="GO" id="GO:0009432">
    <property type="term" value="P:SOS response"/>
    <property type="evidence" value="ECO:0007669"/>
    <property type="project" value="TreeGrafter"/>
</dbReference>
<dbReference type="InterPro" id="IPR003395">
    <property type="entry name" value="RecF/RecN/SMC_N"/>
</dbReference>
<evidence type="ECO:0000313" key="11">
    <source>
        <dbReference type="EMBL" id="ADL51685.1"/>
    </source>
</evidence>
<sequence length="567" mass="64766">MLLQLNINNFALIENLTINFSEGFTVLTGETGTGKSILIDAISFVLGAKNNRGVIRTGTDKAFVEGIFTVENPKTKAILSSLDIDVDEVLIISRETFLNGKSITKVNNKTVLVSNLRKLADSLMDIHGQHENQNLLDKNTHIDYLDNFGYEFLKEDLGAYKIEYKKLLEVNNSIETICNKNENREKLMDYLKYQIDEINKGKLKIDEDVELEKQHKILSNSENIKKSLSISYNVLYEGSDEKTSIFDNLSYVIKELRNVSMHHEDITTICSGLEDTYYNLEQSISDIRSLKDEINYDQGELDFINNRLYIIDGYKRKYGETIKDILDYKTKIENEYAEMINSEEILATLRKDKEKIIMKLKGISLILNDKRVEVARRLKDVIQEQLNYIGLEKSNFYIEINYDENCLDEYGASKVQFLISTNPGEPLLPLERVVSGGELSRIMLALKTAFVDKDKIPSVIFDEIDTGISGRVAQSVAEKMYMVSLSHQVFCVTHLPQIAALSDNHYVVLKEVVDNKTYTNIKILTEDEKPIEMARMLGGSEFTKLTLEHGRELIFLAQNKKKQISST</sequence>
<dbReference type="KEGG" id="ccb:Clocel_1941"/>
<dbReference type="OrthoDB" id="9806954at2"/>
<comment type="function">
    <text evidence="1 9">May be involved in recombinational repair of damaged DNA.</text>
</comment>
<dbReference type="PANTHER" id="PTHR11059">
    <property type="entry name" value="DNA REPAIR PROTEIN RECN"/>
    <property type="match status" value="1"/>
</dbReference>
<dbReference type="Pfam" id="PF02463">
    <property type="entry name" value="SMC_N"/>
    <property type="match status" value="1"/>
</dbReference>
<dbReference type="GO" id="GO:0043590">
    <property type="term" value="C:bacterial nucleoid"/>
    <property type="evidence" value="ECO:0007669"/>
    <property type="project" value="TreeGrafter"/>
</dbReference>
<evidence type="ECO:0000256" key="6">
    <source>
        <dbReference type="ARBA" id="ARBA00022840"/>
    </source>
</evidence>
<evidence type="ECO:0000313" key="12">
    <source>
        <dbReference type="Proteomes" id="UP000002730"/>
    </source>
</evidence>
<dbReference type="InterPro" id="IPR004604">
    <property type="entry name" value="DNA_recomb/repair_RecN"/>
</dbReference>
<dbReference type="EMBL" id="CP002160">
    <property type="protein sequence ID" value="ADL51685.1"/>
    <property type="molecule type" value="Genomic_DNA"/>
</dbReference>
<dbReference type="FunFam" id="3.40.50.300:FF:000319">
    <property type="entry name" value="DNA repair protein RecN"/>
    <property type="match status" value="1"/>
</dbReference>
<dbReference type="RefSeq" id="WP_010077096.1">
    <property type="nucleotide sequence ID" value="NC_014393.1"/>
</dbReference>
<name>D9SLV4_CLOC7</name>
<keyword evidence="7 9" id="KW-0234">DNA repair</keyword>
<organism evidence="11 12">
    <name type="scientific">Clostridium cellulovorans (strain ATCC 35296 / DSM 3052 / OCM 3 / 743B)</name>
    <dbReference type="NCBI Taxonomy" id="573061"/>
    <lineage>
        <taxon>Bacteria</taxon>
        <taxon>Bacillati</taxon>
        <taxon>Bacillota</taxon>
        <taxon>Clostridia</taxon>
        <taxon>Eubacteriales</taxon>
        <taxon>Clostridiaceae</taxon>
        <taxon>Clostridium</taxon>
    </lineage>
</organism>
<keyword evidence="12" id="KW-1185">Reference proteome</keyword>
<dbReference type="GO" id="GO:0006281">
    <property type="term" value="P:DNA repair"/>
    <property type="evidence" value="ECO:0007669"/>
    <property type="project" value="UniProtKB-KW"/>
</dbReference>
<evidence type="ECO:0000259" key="10">
    <source>
        <dbReference type="Pfam" id="PF02463"/>
    </source>
</evidence>
<dbReference type="CDD" id="cd03241">
    <property type="entry name" value="ABC_RecN"/>
    <property type="match status" value="2"/>
</dbReference>
<reference evidence="11 12" key="1">
    <citation type="submission" date="2010-08" db="EMBL/GenBank/DDBJ databases">
        <title>Complete sequence of Clostridium cellulovorans 743B.</title>
        <authorList>
            <consortium name="US DOE Joint Genome Institute"/>
            <person name="Lucas S."/>
            <person name="Copeland A."/>
            <person name="Lapidus A."/>
            <person name="Cheng J.-F."/>
            <person name="Bruce D."/>
            <person name="Goodwin L."/>
            <person name="Pitluck S."/>
            <person name="Chertkov O."/>
            <person name="Detter J.C."/>
            <person name="Han C."/>
            <person name="Tapia R."/>
            <person name="Land M."/>
            <person name="Hauser L."/>
            <person name="Chang Y.-J."/>
            <person name="Jeffries C."/>
            <person name="Kyrpides N."/>
            <person name="Ivanova N."/>
            <person name="Mikhailova N."/>
            <person name="Hemme C.L."/>
            <person name="Woyke T."/>
        </authorList>
    </citation>
    <scope>NUCLEOTIDE SEQUENCE [LARGE SCALE GENOMIC DNA]</scope>
    <source>
        <strain evidence="12">ATCC 35296 / DSM 3052 / OCM 3 / 743B</strain>
    </source>
</reference>
<dbReference type="eggNOG" id="COG0497">
    <property type="taxonomic scope" value="Bacteria"/>
</dbReference>
<evidence type="ECO:0000256" key="8">
    <source>
        <dbReference type="ARBA" id="ARBA00033408"/>
    </source>
</evidence>
<evidence type="ECO:0000256" key="2">
    <source>
        <dbReference type="ARBA" id="ARBA00009441"/>
    </source>
</evidence>
<dbReference type="GO" id="GO:0006310">
    <property type="term" value="P:DNA recombination"/>
    <property type="evidence" value="ECO:0007669"/>
    <property type="project" value="InterPro"/>
</dbReference>
<feature type="domain" description="RecF/RecN/SMC N-terminal" evidence="10">
    <location>
        <begin position="2"/>
        <end position="510"/>
    </location>
</feature>
<dbReference type="Proteomes" id="UP000002730">
    <property type="component" value="Chromosome"/>
</dbReference>
<dbReference type="GO" id="GO:0005524">
    <property type="term" value="F:ATP binding"/>
    <property type="evidence" value="ECO:0007669"/>
    <property type="project" value="UniProtKB-KW"/>
</dbReference>
<accession>D9SLV4</accession>
<evidence type="ECO:0000256" key="7">
    <source>
        <dbReference type="ARBA" id="ARBA00023204"/>
    </source>
</evidence>
<comment type="similarity">
    <text evidence="2 9">Belongs to the RecN family.</text>
</comment>
<dbReference type="InterPro" id="IPR027417">
    <property type="entry name" value="P-loop_NTPase"/>
</dbReference>
<evidence type="ECO:0000256" key="1">
    <source>
        <dbReference type="ARBA" id="ARBA00003618"/>
    </source>
</evidence>
<dbReference type="STRING" id="573061.Clocel_1941"/>
<protein>
    <recommendedName>
        <fullName evidence="3 9">DNA repair protein RecN</fullName>
    </recommendedName>
    <alternativeName>
        <fullName evidence="8 9">Recombination protein N</fullName>
    </alternativeName>
</protein>
<keyword evidence="4" id="KW-0547">Nucleotide-binding</keyword>
<evidence type="ECO:0000256" key="5">
    <source>
        <dbReference type="ARBA" id="ARBA00022763"/>
    </source>
</evidence>
<evidence type="ECO:0000256" key="4">
    <source>
        <dbReference type="ARBA" id="ARBA00022741"/>
    </source>
</evidence>
<keyword evidence="6" id="KW-0067">ATP-binding</keyword>
<dbReference type="NCBIfam" id="TIGR00634">
    <property type="entry name" value="recN"/>
    <property type="match status" value="1"/>
</dbReference>
<keyword evidence="5 9" id="KW-0227">DNA damage</keyword>
<dbReference type="Gene3D" id="3.40.50.300">
    <property type="entry name" value="P-loop containing nucleotide triphosphate hydrolases"/>
    <property type="match status" value="2"/>
</dbReference>
<dbReference type="HOGENOM" id="CLU_018297_3_1_9"/>
<dbReference type="SUPFAM" id="SSF52540">
    <property type="entry name" value="P-loop containing nucleoside triphosphate hydrolases"/>
    <property type="match status" value="2"/>
</dbReference>
<evidence type="ECO:0000256" key="3">
    <source>
        <dbReference type="ARBA" id="ARBA00021315"/>
    </source>
</evidence>
<dbReference type="AlphaFoldDB" id="D9SLV4"/>
<evidence type="ECO:0000256" key="9">
    <source>
        <dbReference type="PIRNR" id="PIRNR003128"/>
    </source>
</evidence>